<comment type="caution">
    <text evidence="1">The sequence shown here is derived from an EMBL/GenBank/DDBJ whole genome shotgun (WGS) entry which is preliminary data.</text>
</comment>
<reference evidence="1 2" key="1">
    <citation type="submission" date="2017-03" db="EMBL/GenBank/DDBJ databases">
        <title>Whole genome sequences of fourteen strains of Bradyrhizobium canariense and one strain of Bradyrhizobium japonicum isolated from Lupinus (Papilionoideae: Genisteae) species in Algeria.</title>
        <authorList>
            <person name="Crovadore J."/>
            <person name="Chekireb D."/>
            <person name="Brachmann A."/>
            <person name="Chablais R."/>
            <person name="Cochard B."/>
            <person name="Lefort F."/>
        </authorList>
    </citation>
    <scope>NUCLEOTIDE SEQUENCE [LARGE SCALE GENOMIC DNA]</scope>
    <source>
        <strain evidence="1 2">UBMAN05</strain>
    </source>
</reference>
<organism evidence="1 2">
    <name type="scientific">Bradyrhizobium canariense</name>
    <dbReference type="NCBI Taxonomy" id="255045"/>
    <lineage>
        <taxon>Bacteria</taxon>
        <taxon>Pseudomonadati</taxon>
        <taxon>Pseudomonadota</taxon>
        <taxon>Alphaproteobacteria</taxon>
        <taxon>Hyphomicrobiales</taxon>
        <taxon>Nitrobacteraceae</taxon>
        <taxon>Bradyrhizobium</taxon>
    </lineage>
</organism>
<sequence length="95" mass="10533">MAHELQFLFLHEITQEQPTGEVPKHDPIPLLILFLDPPNRVCCKVLRNPLAPSLRPPTYAMMRTVGAKPSRHATSIASDPVDAVSVAITLKAKER</sequence>
<name>A0ABX3XC84_9BRAD</name>
<dbReference type="Proteomes" id="UP000193884">
    <property type="component" value="Unassembled WGS sequence"/>
</dbReference>
<accession>A0ABX3XC84</accession>
<proteinExistence type="predicted"/>
<keyword evidence="2" id="KW-1185">Reference proteome</keyword>
<evidence type="ECO:0000313" key="2">
    <source>
        <dbReference type="Proteomes" id="UP000193884"/>
    </source>
</evidence>
<protein>
    <submittedName>
        <fullName evidence="1">Uncharacterized protein</fullName>
    </submittedName>
</protein>
<dbReference type="EMBL" id="NAFK01000110">
    <property type="protein sequence ID" value="OSJ35352.1"/>
    <property type="molecule type" value="Genomic_DNA"/>
</dbReference>
<evidence type="ECO:0000313" key="1">
    <source>
        <dbReference type="EMBL" id="OSJ35352.1"/>
    </source>
</evidence>
<gene>
    <name evidence="1" type="ORF">BST63_02040</name>
</gene>